<reference evidence="2" key="2">
    <citation type="submission" date="2006-05" db="EMBL/GenBank/DDBJ databases">
        <title>Sequencing of the draft genome and assembly of Desulfuromonas acetoxidans DSM 684.</title>
        <authorList>
            <consortium name="US DOE Joint Genome Institute (JGI-PGF)"/>
            <person name="Copeland A."/>
            <person name="Lucas S."/>
            <person name="Lapidus A."/>
            <person name="Barry K."/>
            <person name="Detter J.C."/>
            <person name="Glavina del Rio T."/>
            <person name="Hammon N."/>
            <person name="Israni S."/>
            <person name="Dalin E."/>
            <person name="Tice H."/>
            <person name="Bruce D."/>
            <person name="Pitluck S."/>
            <person name="Richardson P."/>
        </authorList>
    </citation>
    <scope>NUCLEOTIDE SEQUENCE [LARGE SCALE GENOMIC DNA]</scope>
    <source>
        <strain evidence="2">DSM 684</strain>
    </source>
</reference>
<evidence type="ECO:0000313" key="3">
    <source>
        <dbReference type="Proteomes" id="UP000005695"/>
    </source>
</evidence>
<comment type="caution">
    <text evidence="2">The sequence shown here is derived from an EMBL/GenBank/DDBJ whole genome shotgun (WGS) entry which is preliminary data.</text>
</comment>
<dbReference type="AlphaFoldDB" id="Q1K1B8"/>
<name>Q1K1B8_DESA6</name>
<dbReference type="SMART" id="SM00271">
    <property type="entry name" value="DnaJ"/>
    <property type="match status" value="1"/>
</dbReference>
<dbReference type="OrthoDB" id="5244113at2"/>
<dbReference type="PROSITE" id="PS50076">
    <property type="entry name" value="DNAJ_2"/>
    <property type="match status" value="1"/>
</dbReference>
<organism evidence="2 3">
    <name type="scientific">Desulfuromonas acetoxidans (strain DSM 684 / 11070)</name>
    <dbReference type="NCBI Taxonomy" id="281689"/>
    <lineage>
        <taxon>Bacteria</taxon>
        <taxon>Pseudomonadati</taxon>
        <taxon>Thermodesulfobacteriota</taxon>
        <taxon>Desulfuromonadia</taxon>
        <taxon>Desulfuromonadales</taxon>
        <taxon>Desulfuromonadaceae</taxon>
        <taxon>Desulfuromonas</taxon>
    </lineage>
</organism>
<dbReference type="CDD" id="cd06257">
    <property type="entry name" value="DnaJ"/>
    <property type="match status" value="1"/>
</dbReference>
<sequence>MNYHQLKNALELFAIQDRASLKEIKLRHKALVKKHHPDAGGDDSEAIRNINEAYQCLMDYCSTYRFSFSHEEFMVQNPEERLREQFSYDPVWGGRDPDKKHL</sequence>
<proteinExistence type="predicted"/>
<feature type="domain" description="J" evidence="1">
    <location>
        <begin position="8"/>
        <end position="72"/>
    </location>
</feature>
<evidence type="ECO:0000259" key="1">
    <source>
        <dbReference type="PROSITE" id="PS50076"/>
    </source>
</evidence>
<gene>
    <name evidence="2" type="ORF">Dace_1934</name>
</gene>
<dbReference type="InterPro" id="IPR001623">
    <property type="entry name" value="DnaJ_domain"/>
</dbReference>
<reference evidence="2" key="1">
    <citation type="submission" date="2006-05" db="EMBL/GenBank/DDBJ databases">
        <title>Annotation of the draft genome assembly of Desulfuromonas acetoxidans DSM 684.</title>
        <authorList>
            <consortium name="US DOE Joint Genome Institute (JGI-ORNL)"/>
            <person name="Larimer F."/>
            <person name="Land M."/>
            <person name="Hauser L."/>
        </authorList>
    </citation>
    <scope>NUCLEOTIDE SEQUENCE [LARGE SCALE GENOMIC DNA]</scope>
    <source>
        <strain evidence="2">DSM 684</strain>
    </source>
</reference>
<dbReference type="SUPFAM" id="SSF46565">
    <property type="entry name" value="Chaperone J-domain"/>
    <property type="match status" value="1"/>
</dbReference>
<dbReference type="Gene3D" id="1.10.287.110">
    <property type="entry name" value="DnaJ domain"/>
    <property type="match status" value="1"/>
</dbReference>
<accession>Q1K1B8</accession>
<evidence type="ECO:0000313" key="2">
    <source>
        <dbReference type="EMBL" id="EAT16470.1"/>
    </source>
</evidence>
<dbReference type="RefSeq" id="WP_005999171.1">
    <property type="nucleotide sequence ID" value="NZ_AAEW02000005.1"/>
</dbReference>
<keyword evidence="3" id="KW-1185">Reference proteome</keyword>
<dbReference type="Proteomes" id="UP000005695">
    <property type="component" value="Unassembled WGS sequence"/>
</dbReference>
<protein>
    <submittedName>
        <fullName evidence="2">Heat shock protein DnaJ-like</fullName>
    </submittedName>
</protein>
<dbReference type="Pfam" id="PF00226">
    <property type="entry name" value="DnaJ"/>
    <property type="match status" value="1"/>
</dbReference>
<dbReference type="InterPro" id="IPR036869">
    <property type="entry name" value="J_dom_sf"/>
</dbReference>
<dbReference type="EMBL" id="AAEW02000005">
    <property type="protein sequence ID" value="EAT16470.1"/>
    <property type="molecule type" value="Genomic_DNA"/>
</dbReference>